<feature type="region of interest" description="Disordered" evidence="1">
    <location>
        <begin position="1"/>
        <end position="25"/>
    </location>
</feature>
<evidence type="ECO:0000313" key="3">
    <source>
        <dbReference type="Proteomes" id="UP000190648"/>
    </source>
</evidence>
<protein>
    <submittedName>
        <fullName evidence="2">Uncharacterized protein</fullName>
    </submittedName>
</protein>
<dbReference type="AlphaFoldDB" id="A0A1V4KA40"/>
<reference evidence="2 3" key="1">
    <citation type="submission" date="2016-02" db="EMBL/GenBank/DDBJ databases">
        <title>Band-tailed pigeon sequencing and assembly.</title>
        <authorList>
            <person name="Soares A.E."/>
            <person name="Novak B.J."/>
            <person name="Rice E.S."/>
            <person name="O'Connell B."/>
            <person name="Chang D."/>
            <person name="Weber S."/>
            <person name="Shapiro B."/>
        </authorList>
    </citation>
    <scope>NUCLEOTIDE SEQUENCE [LARGE SCALE GENOMIC DNA]</scope>
    <source>
        <strain evidence="2">BTP2013</strain>
        <tissue evidence="2">Blood</tissue>
    </source>
</reference>
<dbReference type="Proteomes" id="UP000190648">
    <property type="component" value="Unassembled WGS sequence"/>
</dbReference>
<name>A0A1V4KA40_PATFA</name>
<dbReference type="EMBL" id="LSYS01004026">
    <property type="protein sequence ID" value="OPJ81221.1"/>
    <property type="molecule type" value="Genomic_DNA"/>
</dbReference>
<comment type="caution">
    <text evidence="2">The sequence shown here is derived from an EMBL/GenBank/DDBJ whole genome shotgun (WGS) entry which is preliminary data.</text>
</comment>
<organism evidence="2 3">
    <name type="scientific">Patagioenas fasciata monilis</name>
    <dbReference type="NCBI Taxonomy" id="372326"/>
    <lineage>
        <taxon>Eukaryota</taxon>
        <taxon>Metazoa</taxon>
        <taxon>Chordata</taxon>
        <taxon>Craniata</taxon>
        <taxon>Vertebrata</taxon>
        <taxon>Euteleostomi</taxon>
        <taxon>Archelosauria</taxon>
        <taxon>Archosauria</taxon>
        <taxon>Dinosauria</taxon>
        <taxon>Saurischia</taxon>
        <taxon>Theropoda</taxon>
        <taxon>Coelurosauria</taxon>
        <taxon>Aves</taxon>
        <taxon>Neognathae</taxon>
        <taxon>Neoaves</taxon>
        <taxon>Columbimorphae</taxon>
        <taxon>Columbiformes</taxon>
        <taxon>Columbidae</taxon>
        <taxon>Patagioenas</taxon>
    </lineage>
</organism>
<keyword evidence="3" id="KW-1185">Reference proteome</keyword>
<sequence>MNEPSTVGFASSGVRNKPPKPNKTNRMVINWWLFLLRNETNPRKPTRGRNKVNKPSTNGSFSSGSQINH</sequence>
<feature type="region of interest" description="Disordered" evidence="1">
    <location>
        <begin position="38"/>
        <end position="69"/>
    </location>
</feature>
<evidence type="ECO:0000256" key="1">
    <source>
        <dbReference type="SAM" id="MobiDB-lite"/>
    </source>
</evidence>
<gene>
    <name evidence="2" type="ORF">AV530_011471</name>
</gene>
<accession>A0A1V4KA40</accession>
<feature type="compositionally biased region" description="Polar residues" evidence="1">
    <location>
        <begin position="53"/>
        <end position="69"/>
    </location>
</feature>
<proteinExistence type="predicted"/>
<evidence type="ECO:0000313" key="2">
    <source>
        <dbReference type="EMBL" id="OPJ81221.1"/>
    </source>
</evidence>